<evidence type="ECO:0000256" key="1">
    <source>
        <dbReference type="SAM" id="MobiDB-lite"/>
    </source>
</evidence>
<proteinExistence type="predicted"/>
<reference evidence="2 3" key="1">
    <citation type="journal article" date="2023" name="Plants (Basel)">
        <title>Bridging the Gap: Combining Genomics and Transcriptomics Approaches to Understand Stylosanthes scabra, an Orphan Legume from the Brazilian Caatinga.</title>
        <authorList>
            <person name="Ferreira-Neto J.R.C."/>
            <person name="da Silva M.D."/>
            <person name="Binneck E."/>
            <person name="de Melo N.F."/>
            <person name="da Silva R.H."/>
            <person name="de Melo A.L.T.M."/>
            <person name="Pandolfi V."/>
            <person name="Bustamante F.O."/>
            <person name="Brasileiro-Vidal A.C."/>
            <person name="Benko-Iseppon A.M."/>
        </authorList>
    </citation>
    <scope>NUCLEOTIDE SEQUENCE [LARGE SCALE GENOMIC DNA]</scope>
    <source>
        <tissue evidence="2">Leaves</tissue>
    </source>
</reference>
<feature type="region of interest" description="Disordered" evidence="1">
    <location>
        <begin position="77"/>
        <end position="106"/>
    </location>
</feature>
<organism evidence="2 3">
    <name type="scientific">Stylosanthes scabra</name>
    <dbReference type="NCBI Taxonomy" id="79078"/>
    <lineage>
        <taxon>Eukaryota</taxon>
        <taxon>Viridiplantae</taxon>
        <taxon>Streptophyta</taxon>
        <taxon>Embryophyta</taxon>
        <taxon>Tracheophyta</taxon>
        <taxon>Spermatophyta</taxon>
        <taxon>Magnoliopsida</taxon>
        <taxon>eudicotyledons</taxon>
        <taxon>Gunneridae</taxon>
        <taxon>Pentapetalae</taxon>
        <taxon>rosids</taxon>
        <taxon>fabids</taxon>
        <taxon>Fabales</taxon>
        <taxon>Fabaceae</taxon>
        <taxon>Papilionoideae</taxon>
        <taxon>50 kb inversion clade</taxon>
        <taxon>dalbergioids sensu lato</taxon>
        <taxon>Dalbergieae</taxon>
        <taxon>Pterocarpus clade</taxon>
        <taxon>Stylosanthes</taxon>
    </lineage>
</organism>
<feature type="compositionally biased region" description="Basic residues" evidence="1">
    <location>
        <begin position="86"/>
        <end position="104"/>
    </location>
</feature>
<dbReference type="Proteomes" id="UP001341840">
    <property type="component" value="Unassembled WGS sequence"/>
</dbReference>
<protein>
    <submittedName>
        <fullName evidence="2">Uncharacterized protein</fullName>
    </submittedName>
</protein>
<comment type="caution">
    <text evidence="2">The sequence shown here is derived from an EMBL/GenBank/DDBJ whole genome shotgun (WGS) entry which is preliminary data.</text>
</comment>
<gene>
    <name evidence="2" type="ORF">PIB30_106549</name>
</gene>
<evidence type="ECO:0000313" key="3">
    <source>
        <dbReference type="Proteomes" id="UP001341840"/>
    </source>
</evidence>
<keyword evidence="3" id="KW-1185">Reference proteome</keyword>
<feature type="non-terminal residue" evidence="2">
    <location>
        <position position="114"/>
    </location>
</feature>
<dbReference type="EMBL" id="JASCZI010064654">
    <property type="protein sequence ID" value="MED6141743.1"/>
    <property type="molecule type" value="Genomic_DNA"/>
</dbReference>
<evidence type="ECO:0000313" key="2">
    <source>
        <dbReference type="EMBL" id="MED6141743.1"/>
    </source>
</evidence>
<accession>A0ABU6T194</accession>
<sequence length="114" mass="13169">MTSLMLKEASHVQAKVTIGILALLAKRDLNTSRLKLMSPNVIQEDQDKATFQCNNIKFEREEPRLKCGLSPLTTLKRDSFMSHGSNPRKRDTKTRKRDRFKPKTWSRLVLKAQT</sequence>
<name>A0ABU6T194_9FABA</name>